<feature type="region of interest" description="Disordered" evidence="1">
    <location>
        <begin position="1"/>
        <end position="35"/>
    </location>
</feature>
<feature type="compositionally biased region" description="Low complexity" evidence="1">
    <location>
        <begin position="99"/>
        <end position="115"/>
    </location>
</feature>
<organism evidence="2 3">
    <name type="scientific">Cimex lectularius</name>
    <name type="common">Bed bug</name>
    <name type="synonym">Acanthia lectularia</name>
    <dbReference type="NCBI Taxonomy" id="79782"/>
    <lineage>
        <taxon>Eukaryota</taxon>
        <taxon>Metazoa</taxon>
        <taxon>Ecdysozoa</taxon>
        <taxon>Arthropoda</taxon>
        <taxon>Hexapoda</taxon>
        <taxon>Insecta</taxon>
        <taxon>Pterygota</taxon>
        <taxon>Neoptera</taxon>
        <taxon>Paraneoptera</taxon>
        <taxon>Hemiptera</taxon>
        <taxon>Heteroptera</taxon>
        <taxon>Panheteroptera</taxon>
        <taxon>Cimicomorpha</taxon>
        <taxon>Cimicidae</taxon>
        <taxon>Cimex</taxon>
    </lineage>
</organism>
<evidence type="ECO:0000256" key="1">
    <source>
        <dbReference type="SAM" id="MobiDB-lite"/>
    </source>
</evidence>
<keyword evidence="3" id="KW-1185">Reference proteome</keyword>
<evidence type="ECO:0000313" key="3">
    <source>
        <dbReference type="Proteomes" id="UP000494040"/>
    </source>
</evidence>
<evidence type="ECO:0000313" key="2">
    <source>
        <dbReference type="EnsemblMetazoa" id="XP_014262293.1"/>
    </source>
</evidence>
<feature type="region of interest" description="Disordered" evidence="1">
    <location>
        <begin position="186"/>
        <end position="208"/>
    </location>
</feature>
<dbReference type="RefSeq" id="XP_014262293.1">
    <property type="nucleotide sequence ID" value="XM_014406807.2"/>
</dbReference>
<dbReference type="AlphaFoldDB" id="A0A8I6SD96"/>
<sequence length="420" mass="47374">MSWQKEYVPGVRKTTLGSGRGSSMRNKPLNLNVKSSTYDGATKSIHSSYSFQNQDSQSENNLGFSSLSLKSKGPRRSLLGRRFTQKFPSLLDNSKEGEAASSSSFSSIKPRYFSSPKNDSSREMVTPKKMPKTPSHPFPDLDNSSFFENGISKFTTWSIFKTGANNRGLQSPLDKKPFTKLQFKPVMSQSTSVSQKPNNYNSHQRSNSELVYDDKSLSLDNSLGTLPLDLIKQNNSFSFEHNKENHKLLHSASKGKKLSVVKEEGDSVMTELPKTTDNIHYELLNKWNLVKKECDTIRKEYDEKLKKMENVAEEILEALKYRCLKNNCTSDVITKTSPTTPNDSIDKSNETIIVTDPVTPCDSFSLMETTYSNFKTFYSYLKPPQNKASVKNSSSKNCYTPKSLSSSLKQQMKQIYGEDI</sequence>
<feature type="region of interest" description="Disordered" evidence="1">
    <location>
        <begin position="94"/>
        <end position="141"/>
    </location>
</feature>
<feature type="compositionally biased region" description="Polar residues" evidence="1">
    <location>
        <begin position="15"/>
        <end position="25"/>
    </location>
</feature>
<proteinExistence type="predicted"/>
<dbReference type="KEGG" id="clec:106674206"/>
<protein>
    <submittedName>
        <fullName evidence="2">Uncharacterized protein</fullName>
    </submittedName>
</protein>
<accession>A0A8I6SD96</accession>
<reference evidence="2" key="1">
    <citation type="submission" date="2022-01" db="UniProtKB">
        <authorList>
            <consortium name="EnsemblMetazoa"/>
        </authorList>
    </citation>
    <scope>IDENTIFICATION</scope>
</reference>
<name>A0A8I6SD96_CIMLE</name>
<dbReference type="GeneID" id="106674206"/>
<feature type="compositionally biased region" description="Polar residues" evidence="1">
    <location>
        <begin position="187"/>
        <end position="208"/>
    </location>
</feature>
<dbReference type="EnsemblMetazoa" id="XM_014406807.2">
    <property type="protein sequence ID" value="XP_014262293.1"/>
    <property type="gene ID" value="LOC106674206"/>
</dbReference>
<feature type="compositionally biased region" description="Low complexity" evidence="1">
    <location>
        <begin position="386"/>
        <end position="410"/>
    </location>
</feature>
<dbReference type="Proteomes" id="UP000494040">
    <property type="component" value="Unassembled WGS sequence"/>
</dbReference>
<feature type="region of interest" description="Disordered" evidence="1">
    <location>
        <begin position="385"/>
        <end position="410"/>
    </location>
</feature>